<name>A0ACC5YG32_9TELE</name>
<keyword evidence="2" id="KW-1185">Reference proteome</keyword>
<organism evidence="1 2">
    <name type="scientific">Pangasius djambal</name>
    <dbReference type="NCBI Taxonomy" id="1691987"/>
    <lineage>
        <taxon>Eukaryota</taxon>
        <taxon>Metazoa</taxon>
        <taxon>Chordata</taxon>
        <taxon>Craniata</taxon>
        <taxon>Vertebrata</taxon>
        <taxon>Euteleostomi</taxon>
        <taxon>Actinopterygii</taxon>
        <taxon>Neopterygii</taxon>
        <taxon>Teleostei</taxon>
        <taxon>Ostariophysi</taxon>
        <taxon>Siluriformes</taxon>
        <taxon>Pangasiidae</taxon>
        <taxon>Pangasius</taxon>
    </lineage>
</organism>
<sequence>MRPIIKMRHENNGAPLLSRWFAPFKGPVAADPALLKKARRFSRGYEICDAVGAVSSTLVFFFKFASVLVFFFHTHTHRRRERYIYKYILKEKKETGLRSRDCVVLEQSCGSNCCTLNTDMNY</sequence>
<reference evidence="1" key="1">
    <citation type="submission" date="2020-02" db="EMBL/GenBank/DDBJ databases">
        <title>Genome sequencing of the panga catfish, Pangasius djambal.</title>
        <authorList>
            <person name="Wen M."/>
            <person name="Zahm M."/>
            <person name="Roques C."/>
            <person name="Cabau C."/>
            <person name="Klopp C."/>
            <person name="Donnadieu C."/>
            <person name="Jouanno E."/>
            <person name="Avarre J.-C."/>
            <person name="Campet M."/>
            <person name="Ha T."/>
            <person name="Dugue R."/>
            <person name="Lampietro C."/>
            <person name="Louis A."/>
            <person name="Herpin A."/>
            <person name="Echchiki A."/>
            <person name="Berthelot C."/>
            <person name="Parey E."/>
            <person name="Roest-Crollius H."/>
            <person name="Braasch I."/>
            <person name="Postlethwait J.H."/>
            <person name="Bobe J."/>
            <person name="Montfort J."/>
            <person name="Bouchez O."/>
            <person name="Begum T."/>
            <person name="Schartl M."/>
            <person name="Gustiano R."/>
            <person name="Guiguen Y."/>
        </authorList>
    </citation>
    <scope>NUCLEOTIDE SEQUENCE</scope>
    <source>
        <strain evidence="1">Pdj_M5554</strain>
    </source>
</reference>
<evidence type="ECO:0000313" key="1">
    <source>
        <dbReference type="EMBL" id="MCJ8734725.1"/>
    </source>
</evidence>
<comment type="caution">
    <text evidence="1">The sequence shown here is derived from an EMBL/GenBank/DDBJ whole genome shotgun (WGS) entry which is preliminary data.</text>
</comment>
<evidence type="ECO:0000313" key="2">
    <source>
        <dbReference type="Proteomes" id="UP000830395"/>
    </source>
</evidence>
<dbReference type="EMBL" id="CM040982">
    <property type="protein sequence ID" value="MCJ8734725.1"/>
    <property type="molecule type" value="Genomic_DNA"/>
</dbReference>
<dbReference type="Proteomes" id="UP000830395">
    <property type="component" value="Chromosome 8"/>
</dbReference>
<accession>A0ACC5YG32</accession>
<protein>
    <submittedName>
        <fullName evidence="1">Uncharacterized protein</fullName>
    </submittedName>
</protein>
<gene>
    <name evidence="1" type="ORF">PDJAM_G00238620</name>
</gene>
<proteinExistence type="predicted"/>